<accession>A0AAI8FCR0</accession>
<protein>
    <submittedName>
        <fullName evidence="1">Uncharacterized protein</fullName>
    </submittedName>
</protein>
<proteinExistence type="predicted"/>
<organism evidence="1 2">
    <name type="scientific">Mesomycoplasma hyorhinis SK76</name>
    <dbReference type="NCBI Taxonomy" id="1118964"/>
    <lineage>
        <taxon>Bacteria</taxon>
        <taxon>Bacillati</taxon>
        <taxon>Mycoplasmatota</taxon>
        <taxon>Mycoplasmoidales</taxon>
        <taxon>Metamycoplasmataceae</taxon>
        <taxon>Mesomycoplasma</taxon>
    </lineage>
</organism>
<dbReference type="GeneID" id="93248191"/>
<gene>
    <name evidence="1" type="ORF">MOS_055</name>
</gene>
<dbReference type="KEGG" id="mhs:MOS_055"/>
<dbReference type="RefSeq" id="WP_013301884.1">
    <property type="nucleotide sequence ID" value="NC_019552.1"/>
</dbReference>
<dbReference type="EMBL" id="CP003914">
    <property type="protein sequence ID" value="AFX73987.1"/>
    <property type="molecule type" value="Genomic_DNA"/>
</dbReference>
<dbReference type="AlphaFoldDB" id="A0AAI8FCR0"/>
<evidence type="ECO:0000313" key="1">
    <source>
        <dbReference type="EMBL" id="AFX73987.1"/>
    </source>
</evidence>
<name>A0AAI8FCR0_MESHY</name>
<reference evidence="1 2" key="1">
    <citation type="journal article" date="2013" name="Genome Announc.">
        <title>Complete Genome Sequence of Mycoplasma hyorhinis Strain SK76.</title>
        <authorList>
            <person name="Goodison S."/>
            <person name="Urquidi V."/>
            <person name="Kumar D."/>
            <person name="Reyes L."/>
            <person name="Rosser C.J."/>
        </authorList>
    </citation>
    <scope>NUCLEOTIDE SEQUENCE [LARGE SCALE GENOMIC DNA]</scope>
    <source>
        <strain evidence="1 2">SK76</strain>
    </source>
</reference>
<dbReference type="Proteomes" id="UP000009399">
    <property type="component" value="Chromosome"/>
</dbReference>
<sequence length="137" mass="16041">MSVDDFVKDTKFITQEEYNQKHSLDETTEKEIEEKIAKLSPEKQDDLEEQSKIIAEVYKAHNTNAEELNQLQTNPEELNKTIREQVGNEKATLTVKSYNLYQLLLTRVEISTTDNSKLTLPTKEYYKNRLKITFIKP</sequence>
<evidence type="ECO:0000313" key="2">
    <source>
        <dbReference type="Proteomes" id="UP000009399"/>
    </source>
</evidence>